<feature type="compositionally biased region" description="Basic residues" evidence="1">
    <location>
        <begin position="185"/>
        <end position="195"/>
    </location>
</feature>
<feature type="compositionally biased region" description="Basic residues" evidence="1">
    <location>
        <begin position="365"/>
        <end position="375"/>
    </location>
</feature>
<name>A0A6J6R345_9ZZZZ</name>
<evidence type="ECO:0000256" key="1">
    <source>
        <dbReference type="SAM" id="MobiDB-lite"/>
    </source>
</evidence>
<feature type="region of interest" description="Disordered" evidence="1">
    <location>
        <begin position="447"/>
        <end position="705"/>
    </location>
</feature>
<feature type="compositionally biased region" description="Low complexity" evidence="1">
    <location>
        <begin position="250"/>
        <end position="264"/>
    </location>
</feature>
<feature type="compositionally biased region" description="Basic residues" evidence="1">
    <location>
        <begin position="321"/>
        <end position="333"/>
    </location>
</feature>
<feature type="compositionally biased region" description="Low complexity" evidence="1">
    <location>
        <begin position="457"/>
        <end position="473"/>
    </location>
</feature>
<reference evidence="2" key="1">
    <citation type="submission" date="2020-05" db="EMBL/GenBank/DDBJ databases">
        <authorList>
            <person name="Chiriac C."/>
            <person name="Salcher M."/>
            <person name="Ghai R."/>
            <person name="Kavagutti S V."/>
        </authorList>
    </citation>
    <scope>NUCLEOTIDE SEQUENCE</scope>
</reference>
<sequence length="705" mass="77206">MQGHRGGSRRARRGTHRLRQDDHRRVRHPPGARHGAQGLLHDPHQGPVEPEVPRSRAALRPRPGGTAHRRQRRQRRGTRGRDDHRGPAQHALRRVPDAAGTGLRRDGRGALPRRPVPRRGLGGGDHPPAGLGVGGLALRDGLQRGGVRRVARDRPGRHHHDRGGEAAGAALPARDRRAPVARPLRLLRRRRRRGVRQGGRPGQRRAGQARARRLGSDPPQGPPLAARTLQAGRRTQAGGQRAPRLDPEPLGGHRAARPLAAAAGHRVHLQPGRLRRRRHPVPQRRHPAHLARGARPDLRLRRGELSPPARGRPPRAGLPRLPRRPHPRRRRPPRRDAARLQAVCGGALSPGTVQGGLRDRDAGPRHQHAGPHRGHREALEVERRDARRHHPGGVHPAHRARRPPRPRHRGPRRRALAARHGPARGRRPRLDAHVSVALVVPTVVQHGRQPRAPVRSGPGPRAARAVVRAVPGRQGRRRSGPAAAQEPRRPRRLRRGRAVRPRGLHGVRRPAPEDQRCREGREPLQARRPSPGGDRLAEGAQARRRDPGADRQVRRLRRRHRSRLVARGTAPLRRDGGPPSAAPGDDRLPGAGGGADPDQGAQELQRPRPPDAPRPRGSAAITDPRPDPAARFAPRGRVGRARRVGRPGAGAARRAARAPLPRLPRSRGPLALGRALAQARPRREDPAAAGRAAHQHGRPAVRPGV</sequence>
<organism evidence="2">
    <name type="scientific">freshwater metagenome</name>
    <dbReference type="NCBI Taxonomy" id="449393"/>
    <lineage>
        <taxon>unclassified sequences</taxon>
        <taxon>metagenomes</taxon>
        <taxon>ecological metagenomes</taxon>
    </lineage>
</organism>
<feature type="compositionally biased region" description="Basic and acidic residues" evidence="1">
    <location>
        <begin position="376"/>
        <end position="385"/>
    </location>
</feature>
<gene>
    <name evidence="2" type="ORF">UFOPK2579_01812</name>
</gene>
<feature type="compositionally biased region" description="Low complexity" evidence="1">
    <location>
        <begin position="649"/>
        <end position="660"/>
    </location>
</feature>
<protein>
    <submittedName>
        <fullName evidence="2">Unannotated protein</fullName>
    </submittedName>
</protein>
<feature type="compositionally biased region" description="Basic residues" evidence="1">
    <location>
        <begin position="146"/>
        <end position="161"/>
    </location>
</feature>
<feature type="compositionally biased region" description="Basic residues" evidence="1">
    <location>
        <begin position="67"/>
        <end position="78"/>
    </location>
</feature>
<feature type="compositionally biased region" description="Basic residues" evidence="1">
    <location>
        <begin position="554"/>
        <end position="564"/>
    </location>
</feature>
<feature type="compositionally biased region" description="Gly residues" evidence="1">
    <location>
        <begin position="120"/>
        <end position="135"/>
    </location>
</feature>
<accession>A0A6J6R345</accession>
<feature type="compositionally biased region" description="Basic residues" evidence="1">
    <location>
        <begin position="386"/>
        <end position="427"/>
    </location>
</feature>
<feature type="compositionally biased region" description="Basic and acidic residues" evidence="1">
    <location>
        <begin position="510"/>
        <end position="525"/>
    </location>
</feature>
<feature type="compositionally biased region" description="Basic residues" evidence="1">
    <location>
        <begin position="489"/>
        <end position="508"/>
    </location>
</feature>
<dbReference type="EMBL" id="CAEZXR010000226">
    <property type="protein sequence ID" value="CAB4718097.1"/>
    <property type="molecule type" value="Genomic_DNA"/>
</dbReference>
<feature type="compositionally biased region" description="Basic and acidic residues" evidence="1">
    <location>
        <begin position="605"/>
        <end position="614"/>
    </location>
</feature>
<feature type="compositionally biased region" description="Basic residues" evidence="1">
    <location>
        <begin position="1"/>
        <end position="17"/>
    </location>
</feature>
<feature type="compositionally biased region" description="Basic and acidic residues" evidence="1">
    <location>
        <begin position="294"/>
        <end position="304"/>
    </location>
</feature>
<proteinExistence type="predicted"/>
<evidence type="ECO:0000313" key="2">
    <source>
        <dbReference type="EMBL" id="CAB4718097.1"/>
    </source>
</evidence>
<dbReference type="AlphaFoldDB" id="A0A6J6R345"/>
<feature type="compositionally biased region" description="Basic and acidic residues" evidence="1">
    <location>
        <begin position="535"/>
        <end position="553"/>
    </location>
</feature>
<feature type="compositionally biased region" description="Basic residues" evidence="1">
    <location>
        <begin position="265"/>
        <end position="289"/>
    </location>
</feature>
<feature type="region of interest" description="Disordered" evidence="1">
    <location>
        <begin position="1"/>
        <end position="432"/>
    </location>
</feature>